<evidence type="ECO:0000313" key="1">
    <source>
        <dbReference type="EMBL" id="QRC98724.1"/>
    </source>
</evidence>
<dbReference type="AlphaFoldDB" id="A0A7U2F4T8"/>
<keyword evidence="2" id="KW-1185">Reference proteome</keyword>
<dbReference type="VEuPathDB" id="FungiDB:JI435_412480"/>
<name>A0A7U2F4T8_PHANO</name>
<protein>
    <submittedName>
        <fullName evidence="1">Uncharacterized protein</fullName>
    </submittedName>
</protein>
<gene>
    <name evidence="1" type="ORF">JI435_412480</name>
</gene>
<accession>A0A7U2F4T8</accession>
<evidence type="ECO:0000313" key="2">
    <source>
        <dbReference type="Proteomes" id="UP000663193"/>
    </source>
</evidence>
<organism evidence="1 2">
    <name type="scientific">Phaeosphaeria nodorum (strain SN15 / ATCC MYA-4574 / FGSC 10173)</name>
    <name type="common">Glume blotch fungus</name>
    <name type="synonym">Parastagonospora nodorum</name>
    <dbReference type="NCBI Taxonomy" id="321614"/>
    <lineage>
        <taxon>Eukaryota</taxon>
        <taxon>Fungi</taxon>
        <taxon>Dikarya</taxon>
        <taxon>Ascomycota</taxon>
        <taxon>Pezizomycotina</taxon>
        <taxon>Dothideomycetes</taxon>
        <taxon>Pleosporomycetidae</taxon>
        <taxon>Pleosporales</taxon>
        <taxon>Pleosporineae</taxon>
        <taxon>Phaeosphaeriaceae</taxon>
        <taxon>Parastagonospora</taxon>
    </lineage>
</organism>
<sequence length="47" mass="4979">MADGVVCDASTITAHDDARCQACVFRVRDSNITMSMGPKMVFAGQGN</sequence>
<reference evidence="2" key="1">
    <citation type="journal article" date="2021" name="BMC Genomics">
        <title>Chromosome-level genome assembly and manually-curated proteome of model necrotroph Parastagonospora nodorum Sn15 reveals a genome-wide trove of candidate effector homologs, and redundancy of virulence-related functions within an accessory chromosome.</title>
        <authorList>
            <person name="Bertazzoni S."/>
            <person name="Jones D.A.B."/>
            <person name="Phan H.T."/>
            <person name="Tan K.-C."/>
            <person name="Hane J.K."/>
        </authorList>
    </citation>
    <scope>NUCLEOTIDE SEQUENCE [LARGE SCALE GENOMIC DNA]</scope>
    <source>
        <strain evidence="2">SN15 / ATCC MYA-4574 / FGSC 10173)</strain>
    </source>
</reference>
<dbReference type="EMBL" id="CP069030">
    <property type="protein sequence ID" value="QRC98724.1"/>
    <property type="molecule type" value="Genomic_DNA"/>
</dbReference>
<dbReference type="Proteomes" id="UP000663193">
    <property type="component" value="Chromosome 8"/>
</dbReference>
<proteinExistence type="predicted"/>